<keyword evidence="8" id="KW-0732">Signal</keyword>
<feature type="compositionally biased region" description="Low complexity" evidence="7">
    <location>
        <begin position="233"/>
        <end position="248"/>
    </location>
</feature>
<dbReference type="CDD" id="cd03429">
    <property type="entry name" value="NUDIX_NADH_pyrophosphatase_Nudt13"/>
    <property type="match status" value="1"/>
</dbReference>
<dbReference type="PROSITE" id="PS51462">
    <property type="entry name" value="NUDIX"/>
    <property type="match status" value="1"/>
</dbReference>
<dbReference type="AlphaFoldDB" id="A0A7S4J8I6"/>
<evidence type="ECO:0000256" key="3">
    <source>
        <dbReference type="ARBA" id="ARBA00022723"/>
    </source>
</evidence>
<dbReference type="PANTHER" id="PTHR42904:SF8">
    <property type="entry name" value="NAD(+) DIPHOSPHATASE"/>
    <property type="match status" value="1"/>
</dbReference>
<feature type="compositionally biased region" description="Low complexity" evidence="7">
    <location>
        <begin position="108"/>
        <end position="120"/>
    </location>
</feature>
<dbReference type="SUPFAM" id="SSF55811">
    <property type="entry name" value="Nudix"/>
    <property type="match status" value="1"/>
</dbReference>
<accession>A0A7S4J8I6</accession>
<dbReference type="InterPro" id="IPR015376">
    <property type="entry name" value="Znr_NADH_PPase"/>
</dbReference>
<dbReference type="EC" id="3.6.1.22" evidence="2"/>
<evidence type="ECO:0000313" key="10">
    <source>
        <dbReference type="EMBL" id="CAE2255330.1"/>
    </source>
</evidence>
<dbReference type="GO" id="GO:0019677">
    <property type="term" value="P:NAD+ catabolic process"/>
    <property type="evidence" value="ECO:0007669"/>
    <property type="project" value="TreeGrafter"/>
</dbReference>
<reference evidence="10" key="1">
    <citation type="submission" date="2021-01" db="EMBL/GenBank/DDBJ databases">
        <authorList>
            <person name="Corre E."/>
            <person name="Pelletier E."/>
            <person name="Niang G."/>
            <person name="Scheremetjew M."/>
            <person name="Finn R."/>
            <person name="Kale V."/>
            <person name="Holt S."/>
            <person name="Cochrane G."/>
            <person name="Meng A."/>
            <person name="Brown T."/>
            <person name="Cohen L."/>
        </authorList>
    </citation>
    <scope>NUCLEOTIDE SEQUENCE</scope>
    <source>
        <strain evidence="10">Isolate 1302-5</strain>
    </source>
</reference>
<evidence type="ECO:0000256" key="1">
    <source>
        <dbReference type="ARBA" id="ARBA00001946"/>
    </source>
</evidence>
<gene>
    <name evidence="10" type="ORF">OAUR00152_LOCUS23640</name>
</gene>
<evidence type="ECO:0000256" key="8">
    <source>
        <dbReference type="SAM" id="SignalP"/>
    </source>
</evidence>
<dbReference type="PROSITE" id="PS00893">
    <property type="entry name" value="NUDIX_BOX"/>
    <property type="match status" value="1"/>
</dbReference>
<dbReference type="GO" id="GO:0046872">
    <property type="term" value="F:metal ion binding"/>
    <property type="evidence" value="ECO:0007669"/>
    <property type="project" value="UniProtKB-KW"/>
</dbReference>
<evidence type="ECO:0000256" key="6">
    <source>
        <dbReference type="ARBA" id="ARBA00023027"/>
    </source>
</evidence>
<feature type="compositionally biased region" description="Low complexity" evidence="7">
    <location>
        <begin position="57"/>
        <end position="73"/>
    </location>
</feature>
<keyword evidence="6" id="KW-0520">NAD</keyword>
<dbReference type="InterPro" id="IPR050241">
    <property type="entry name" value="NAD-cap_RNA_hydrolase_NudC"/>
</dbReference>
<feature type="chain" id="PRO_5031394193" description="NAD(+) diphosphatase" evidence="8">
    <location>
        <begin position="18"/>
        <end position="477"/>
    </location>
</feature>
<sequence length="477" mass="51699">MRRGLLFVAAAASAAAAFQRPFRPNRPVVGVSVLAASRRRRPVFGRAPSIPAEGSRVRSSPRSSAIIRSASTEEAARAEQPSAPGEKPRRPWYSDPSLGRDKTRVVKASRSSSGTGGKSAAASDEARFALFLGREAYHIREEDDDDDESGSAAAPLFLTRDELREALGDELAAGALTEDASFGTILAWVGEREGLDYWALRLTPAPPKDEADDDDDDEGLSRRLTEILRRRTNGSSSYSSSTTTAGRSPLREVGDGLDSNADSAVLATANGLLEFHSSHAHCSRCGSTTVPTKAGRSRRCTNEECRASVYPRIDAAAIMLVTSPCGRYALLGRKGNWPRGRYSTLAGFAEVGETLEECCVRETLEESGVDVDPSSVEFVASQPWPFPRSLMIGFRAKAEEEGTGGSEGNSALPEINFCEEEMDDVRWFHRDYVSAKLQVCEGSTALTYKPTEEEAEFHVPGKASLARLLILEWLSEQ</sequence>
<evidence type="ECO:0000256" key="4">
    <source>
        <dbReference type="ARBA" id="ARBA00022801"/>
    </source>
</evidence>
<evidence type="ECO:0000256" key="5">
    <source>
        <dbReference type="ARBA" id="ARBA00022842"/>
    </source>
</evidence>
<feature type="region of interest" description="Disordered" evidence="7">
    <location>
        <begin position="45"/>
        <end position="120"/>
    </location>
</feature>
<dbReference type="GO" id="GO:0005777">
    <property type="term" value="C:peroxisome"/>
    <property type="evidence" value="ECO:0007669"/>
    <property type="project" value="TreeGrafter"/>
</dbReference>
<keyword evidence="5" id="KW-0460">Magnesium</keyword>
<name>A0A7S4J8I6_9STRA</name>
<keyword evidence="3" id="KW-0479">Metal-binding</keyword>
<dbReference type="NCBIfam" id="NF001299">
    <property type="entry name" value="PRK00241.1"/>
    <property type="match status" value="1"/>
</dbReference>
<protein>
    <recommendedName>
        <fullName evidence="2">NAD(+) diphosphatase</fullName>
        <ecNumber evidence="2">3.6.1.22</ecNumber>
    </recommendedName>
</protein>
<evidence type="ECO:0000259" key="9">
    <source>
        <dbReference type="PROSITE" id="PS51462"/>
    </source>
</evidence>
<evidence type="ECO:0000256" key="7">
    <source>
        <dbReference type="SAM" id="MobiDB-lite"/>
    </source>
</evidence>
<dbReference type="InterPro" id="IPR020084">
    <property type="entry name" value="NUDIX_hydrolase_CS"/>
</dbReference>
<organism evidence="10">
    <name type="scientific">Odontella aurita</name>
    <dbReference type="NCBI Taxonomy" id="265563"/>
    <lineage>
        <taxon>Eukaryota</taxon>
        <taxon>Sar</taxon>
        <taxon>Stramenopiles</taxon>
        <taxon>Ochrophyta</taxon>
        <taxon>Bacillariophyta</taxon>
        <taxon>Mediophyceae</taxon>
        <taxon>Biddulphiophycidae</taxon>
        <taxon>Eupodiscales</taxon>
        <taxon>Odontellaceae</taxon>
        <taxon>Odontella</taxon>
    </lineage>
</organism>
<dbReference type="GO" id="GO:0035529">
    <property type="term" value="F:NADH pyrophosphatase activity"/>
    <property type="evidence" value="ECO:0007669"/>
    <property type="project" value="TreeGrafter"/>
</dbReference>
<dbReference type="InterPro" id="IPR015797">
    <property type="entry name" value="NUDIX_hydrolase-like_dom_sf"/>
</dbReference>
<dbReference type="Gene3D" id="3.90.79.20">
    <property type="match status" value="1"/>
</dbReference>
<dbReference type="Gene3D" id="3.90.79.10">
    <property type="entry name" value="Nucleoside Triphosphate Pyrophosphohydrolase"/>
    <property type="match status" value="1"/>
</dbReference>
<feature type="domain" description="Nudix hydrolase" evidence="9">
    <location>
        <begin position="311"/>
        <end position="453"/>
    </location>
</feature>
<dbReference type="GO" id="GO:0006742">
    <property type="term" value="P:NADP+ catabolic process"/>
    <property type="evidence" value="ECO:0007669"/>
    <property type="project" value="TreeGrafter"/>
</dbReference>
<keyword evidence="4" id="KW-0378">Hydrolase</keyword>
<comment type="cofactor">
    <cofactor evidence="1">
        <name>Mg(2+)</name>
        <dbReference type="ChEBI" id="CHEBI:18420"/>
    </cofactor>
</comment>
<proteinExistence type="predicted"/>
<dbReference type="InterPro" id="IPR049734">
    <property type="entry name" value="NudC-like_C"/>
</dbReference>
<dbReference type="GO" id="GO:0005829">
    <property type="term" value="C:cytosol"/>
    <property type="evidence" value="ECO:0007669"/>
    <property type="project" value="TreeGrafter"/>
</dbReference>
<dbReference type="Pfam" id="PF00293">
    <property type="entry name" value="NUDIX"/>
    <property type="match status" value="1"/>
</dbReference>
<dbReference type="Pfam" id="PF09297">
    <property type="entry name" value="Zn_ribbon_NUD"/>
    <property type="match status" value="1"/>
</dbReference>
<feature type="region of interest" description="Disordered" evidence="7">
    <location>
        <begin position="231"/>
        <end position="254"/>
    </location>
</feature>
<dbReference type="EMBL" id="HBKQ01034518">
    <property type="protein sequence ID" value="CAE2255330.1"/>
    <property type="molecule type" value="Transcribed_RNA"/>
</dbReference>
<evidence type="ECO:0000256" key="2">
    <source>
        <dbReference type="ARBA" id="ARBA00012381"/>
    </source>
</evidence>
<dbReference type="PANTHER" id="PTHR42904">
    <property type="entry name" value="NUDIX HYDROLASE, NUDC SUBFAMILY"/>
    <property type="match status" value="1"/>
</dbReference>
<dbReference type="InterPro" id="IPR000086">
    <property type="entry name" value="NUDIX_hydrolase_dom"/>
</dbReference>
<feature type="signal peptide" evidence="8">
    <location>
        <begin position="1"/>
        <end position="17"/>
    </location>
</feature>